<dbReference type="EMBL" id="CP107551">
    <property type="protein sequence ID" value="UYP18478.1"/>
    <property type="molecule type" value="Genomic_DNA"/>
</dbReference>
<protein>
    <submittedName>
        <fullName evidence="1">DUF726 domain-containing protein</fullName>
    </submittedName>
</protein>
<keyword evidence="2" id="KW-1185">Reference proteome</keyword>
<accession>A0ACD4DFM0</accession>
<proteinExistence type="predicted"/>
<organism evidence="1 2">
    <name type="scientific">Rhodococcus sacchari</name>
    <dbReference type="NCBI Taxonomy" id="2962047"/>
    <lineage>
        <taxon>Bacteria</taxon>
        <taxon>Bacillati</taxon>
        <taxon>Actinomycetota</taxon>
        <taxon>Actinomycetes</taxon>
        <taxon>Mycobacteriales</taxon>
        <taxon>Nocardiaceae</taxon>
        <taxon>Rhodococcus</taxon>
    </lineage>
</organism>
<reference evidence="1" key="1">
    <citation type="submission" date="2022-10" db="EMBL/GenBank/DDBJ databases">
        <title>Rhodococcus ferula Z13 complete genome.</title>
        <authorList>
            <person name="Long X."/>
            <person name="Zang M."/>
        </authorList>
    </citation>
    <scope>NUCLEOTIDE SEQUENCE</scope>
    <source>
        <strain evidence="1">Z13</strain>
    </source>
</reference>
<dbReference type="Proteomes" id="UP001156484">
    <property type="component" value="Chromosome"/>
</dbReference>
<evidence type="ECO:0000313" key="2">
    <source>
        <dbReference type="Proteomes" id="UP001156484"/>
    </source>
</evidence>
<sequence>MVDTSGSMYGTPLEQAKEALRAGIDALAPGQAAGLRSFEGECGDGGRLLVPVGTDNRDELESAANGLWAGGGTPTPDALRAAANDLPSSGDRTIILISDGYSTCGDPCVTAAELKDQLGIDFRVHAVGFNAPSNAESELSCIANVTGGQYFTATNTEELSSAISSAVTTGSGDLRPGIVCGSPTFIGVRGSNEDPQTPDLAYYRVNASKNKPYHEDGTVDLGIGSRLAPMFDFLQRQSSVDYDFNFMPVAYPAIPVNPLDRQYPAGYAESVEIGAANLKRIVKALYDKCDGDTRVALAGYSQGANVINRYLAQNAEEEEVGIIKSVVFFGDPNARPGRVGERHEGTATSYTGLVVRMNMEADADIRNYLSGHRNVVSSFCLSRDVICNPRVNSQDTVESDLILGYLGHGSYGSSNTKITCPVTGQKNTVLYECAAYRIMQDLGYSLPTAEPKPTLLQRGQQVLISLGGWLASQPGVTIFASDPQVVGTFETDEDGNALLAVNVPDNAEMGEHHIIVEQDGRSARIPVTVVESTSSAEDVVFSFGPEDGLDDQPDPGTGSSGLSSGSAIIGTGSAGGRGR</sequence>
<name>A0ACD4DFM0_9NOCA</name>
<evidence type="ECO:0000313" key="1">
    <source>
        <dbReference type="EMBL" id="UYP18478.1"/>
    </source>
</evidence>
<gene>
    <name evidence="1" type="ORF">OED52_17745</name>
</gene>